<sequence length="51" mass="5515">PAKLSFNTSYAFQCLVLYDNELLPSTKPFKFSSDGGTILSSSVILTELSAL</sequence>
<feature type="non-terminal residue" evidence="1">
    <location>
        <position position="1"/>
    </location>
</feature>
<name>A0A9N9DQY9_9GLOM</name>
<proteinExistence type="predicted"/>
<reference evidence="1" key="1">
    <citation type="submission" date="2021-06" db="EMBL/GenBank/DDBJ databases">
        <authorList>
            <person name="Kallberg Y."/>
            <person name="Tangrot J."/>
            <person name="Rosling A."/>
        </authorList>
    </citation>
    <scope>NUCLEOTIDE SEQUENCE</scope>
    <source>
        <strain evidence="1">BR232B</strain>
    </source>
</reference>
<gene>
    <name evidence="1" type="ORF">PBRASI_LOCUS10185</name>
</gene>
<accession>A0A9N9DQY9</accession>
<comment type="caution">
    <text evidence="1">The sequence shown here is derived from an EMBL/GenBank/DDBJ whole genome shotgun (WGS) entry which is preliminary data.</text>
</comment>
<keyword evidence="2" id="KW-1185">Reference proteome</keyword>
<dbReference type="AlphaFoldDB" id="A0A9N9DQY9"/>
<dbReference type="Proteomes" id="UP000789739">
    <property type="component" value="Unassembled WGS sequence"/>
</dbReference>
<dbReference type="EMBL" id="CAJVPI010002767">
    <property type="protein sequence ID" value="CAG8649211.1"/>
    <property type="molecule type" value="Genomic_DNA"/>
</dbReference>
<evidence type="ECO:0000313" key="2">
    <source>
        <dbReference type="Proteomes" id="UP000789739"/>
    </source>
</evidence>
<protein>
    <submittedName>
        <fullName evidence="1">10671_t:CDS:1</fullName>
    </submittedName>
</protein>
<evidence type="ECO:0000313" key="1">
    <source>
        <dbReference type="EMBL" id="CAG8649211.1"/>
    </source>
</evidence>
<organism evidence="1 2">
    <name type="scientific">Paraglomus brasilianum</name>
    <dbReference type="NCBI Taxonomy" id="144538"/>
    <lineage>
        <taxon>Eukaryota</taxon>
        <taxon>Fungi</taxon>
        <taxon>Fungi incertae sedis</taxon>
        <taxon>Mucoromycota</taxon>
        <taxon>Glomeromycotina</taxon>
        <taxon>Glomeromycetes</taxon>
        <taxon>Paraglomerales</taxon>
        <taxon>Paraglomeraceae</taxon>
        <taxon>Paraglomus</taxon>
    </lineage>
</organism>